<evidence type="ECO:0000259" key="3">
    <source>
        <dbReference type="Pfam" id="PF01408"/>
    </source>
</evidence>
<evidence type="ECO:0000313" key="6">
    <source>
        <dbReference type="Proteomes" id="UP000635996"/>
    </source>
</evidence>
<protein>
    <submittedName>
        <fullName evidence="5">Gfo/Idh/MocA family oxidoreductase</fullName>
    </submittedName>
</protein>
<sequence>MSDVARAETGRTDGTRPVRVGVVGCADIAVRRMLPALAACPDTEPTAVASRDASRARTTARPYGCAAVTGYHALLERDDIDAVYVPLPLSLHAEWARRALLAGKHVLVEKPLTSRYDRTERLLALAGERSLVLAENIMFPHHPAYTAVEELLADGVIGAPRALTAVFTVPPRPVGDIRYRADLEGGALFDMGVYPLRLAMELLGPDLHVSSAVLRHDRSSGVDVGGAALMVRASDGVAAQVTFGMEHEYTARWELLGSRGRLSLDRAYSPPPGHRPLLRLERAGEVEERILPAHDQAVAALAAFARAVRSPQSGEQDRAARSLRQALLIDAVREAAEVVHV</sequence>
<comment type="similarity">
    <text evidence="1">Belongs to the Gfo/Idh/MocA family.</text>
</comment>
<evidence type="ECO:0000313" key="5">
    <source>
        <dbReference type="EMBL" id="NJP16369.1"/>
    </source>
</evidence>
<dbReference type="InterPro" id="IPR036291">
    <property type="entry name" value="NAD(P)-bd_dom_sf"/>
</dbReference>
<dbReference type="InterPro" id="IPR055170">
    <property type="entry name" value="GFO_IDH_MocA-like_dom"/>
</dbReference>
<dbReference type="SUPFAM" id="SSF55347">
    <property type="entry name" value="Glyceraldehyde-3-phosphate dehydrogenase-like, C-terminal domain"/>
    <property type="match status" value="1"/>
</dbReference>
<evidence type="ECO:0000256" key="2">
    <source>
        <dbReference type="ARBA" id="ARBA00023002"/>
    </source>
</evidence>
<gene>
    <name evidence="5" type="ORF">HCJ95_19320</name>
</gene>
<keyword evidence="2" id="KW-0560">Oxidoreductase</keyword>
<dbReference type="EMBL" id="JAATEL010000021">
    <property type="protein sequence ID" value="NJP16369.1"/>
    <property type="molecule type" value="Genomic_DNA"/>
</dbReference>
<proteinExistence type="inferred from homology"/>
<dbReference type="RefSeq" id="WP_168132034.1">
    <property type="nucleotide sequence ID" value="NZ_BMVZ01000021.1"/>
</dbReference>
<dbReference type="PANTHER" id="PTHR22604">
    <property type="entry name" value="OXIDOREDUCTASES"/>
    <property type="match status" value="1"/>
</dbReference>
<dbReference type="PANTHER" id="PTHR22604:SF105">
    <property type="entry name" value="TRANS-1,2-DIHYDROBENZENE-1,2-DIOL DEHYDROGENASE"/>
    <property type="match status" value="1"/>
</dbReference>
<dbReference type="InterPro" id="IPR000683">
    <property type="entry name" value="Gfo/Idh/MocA-like_OxRdtase_N"/>
</dbReference>
<feature type="domain" description="GFO/IDH/MocA-like oxidoreductase" evidence="4">
    <location>
        <begin position="146"/>
        <end position="262"/>
    </location>
</feature>
<keyword evidence="6" id="KW-1185">Reference proteome</keyword>
<evidence type="ECO:0000259" key="4">
    <source>
        <dbReference type="Pfam" id="PF22725"/>
    </source>
</evidence>
<dbReference type="Gene3D" id="3.30.360.10">
    <property type="entry name" value="Dihydrodipicolinate Reductase, domain 2"/>
    <property type="match status" value="1"/>
</dbReference>
<reference evidence="5 6" key="1">
    <citation type="submission" date="2020-03" db="EMBL/GenBank/DDBJ databases">
        <title>WGS of actinomycetes isolated from Thailand.</title>
        <authorList>
            <person name="Thawai C."/>
        </authorList>
    </citation>
    <scope>NUCLEOTIDE SEQUENCE [LARGE SCALE GENOMIC DNA]</scope>
    <source>
        <strain evidence="5 6">NBRC 13905</strain>
    </source>
</reference>
<dbReference type="Pfam" id="PF22725">
    <property type="entry name" value="GFO_IDH_MocA_C3"/>
    <property type="match status" value="1"/>
</dbReference>
<comment type="caution">
    <text evidence="5">The sequence shown here is derived from an EMBL/GenBank/DDBJ whole genome shotgun (WGS) entry which is preliminary data.</text>
</comment>
<dbReference type="Pfam" id="PF01408">
    <property type="entry name" value="GFO_IDH_MocA"/>
    <property type="match status" value="1"/>
</dbReference>
<name>A0ABX0YZ14_STRTL</name>
<accession>A0ABX0YZ14</accession>
<dbReference type="InterPro" id="IPR050984">
    <property type="entry name" value="Gfo/Idh/MocA_domain"/>
</dbReference>
<dbReference type="Proteomes" id="UP000635996">
    <property type="component" value="Unassembled WGS sequence"/>
</dbReference>
<dbReference type="Gene3D" id="3.40.50.720">
    <property type="entry name" value="NAD(P)-binding Rossmann-like Domain"/>
    <property type="match status" value="1"/>
</dbReference>
<feature type="domain" description="Gfo/Idh/MocA-like oxidoreductase N-terminal" evidence="3">
    <location>
        <begin position="18"/>
        <end position="134"/>
    </location>
</feature>
<evidence type="ECO:0000256" key="1">
    <source>
        <dbReference type="ARBA" id="ARBA00010928"/>
    </source>
</evidence>
<dbReference type="SUPFAM" id="SSF51735">
    <property type="entry name" value="NAD(P)-binding Rossmann-fold domains"/>
    <property type="match status" value="1"/>
</dbReference>
<organism evidence="5 6">
    <name type="scientific">Streptomyces thermoviolaceus subsp. thermoviolaceus</name>
    <dbReference type="NCBI Taxonomy" id="66860"/>
    <lineage>
        <taxon>Bacteria</taxon>
        <taxon>Bacillati</taxon>
        <taxon>Actinomycetota</taxon>
        <taxon>Actinomycetes</taxon>
        <taxon>Kitasatosporales</taxon>
        <taxon>Streptomycetaceae</taxon>
        <taxon>Streptomyces</taxon>
    </lineage>
</organism>